<evidence type="ECO:0000256" key="1">
    <source>
        <dbReference type="SAM" id="MobiDB-lite"/>
    </source>
</evidence>
<feature type="compositionally biased region" description="Basic and acidic residues" evidence="1">
    <location>
        <begin position="14"/>
        <end position="24"/>
    </location>
</feature>
<feature type="region of interest" description="Disordered" evidence="1">
    <location>
        <begin position="1"/>
        <end position="108"/>
    </location>
</feature>
<dbReference type="Proteomes" id="UP001500034">
    <property type="component" value="Unassembled WGS sequence"/>
</dbReference>
<reference evidence="3" key="1">
    <citation type="journal article" date="2019" name="Int. J. Syst. Evol. Microbiol.">
        <title>The Global Catalogue of Microorganisms (GCM) 10K type strain sequencing project: providing services to taxonomists for standard genome sequencing and annotation.</title>
        <authorList>
            <consortium name="The Broad Institute Genomics Platform"/>
            <consortium name="The Broad Institute Genome Sequencing Center for Infectious Disease"/>
            <person name="Wu L."/>
            <person name="Ma J."/>
        </authorList>
    </citation>
    <scope>NUCLEOTIDE SEQUENCE [LARGE SCALE GENOMIC DNA]</scope>
    <source>
        <strain evidence="3">JCM 17027</strain>
    </source>
</reference>
<dbReference type="EMBL" id="BAABCQ010000053">
    <property type="protein sequence ID" value="GAA3979664.1"/>
    <property type="molecule type" value="Genomic_DNA"/>
</dbReference>
<keyword evidence="3" id="KW-1185">Reference proteome</keyword>
<evidence type="ECO:0000313" key="2">
    <source>
        <dbReference type="EMBL" id="GAA3979664.1"/>
    </source>
</evidence>
<evidence type="ECO:0000313" key="3">
    <source>
        <dbReference type="Proteomes" id="UP001500034"/>
    </source>
</evidence>
<sequence>MLGPPCVRPGACGKDARGPGRHPADGPQSGPEVEGGGREAGGTHRRPGGSHPGAKGHGGQAAAIGVMGSRTLSPAEIGSSPEASSAPERQQRGDRATLTADNSTLTLE</sequence>
<protein>
    <submittedName>
        <fullName evidence="2">Uncharacterized protein</fullName>
    </submittedName>
</protein>
<gene>
    <name evidence="2" type="ORF">GCM10022384_31370</name>
</gene>
<name>A0ABP7QEB9_9ACTN</name>
<accession>A0ABP7QEB9</accession>
<organism evidence="2 3">
    <name type="scientific">Streptomyces marokkonensis</name>
    <dbReference type="NCBI Taxonomy" id="324855"/>
    <lineage>
        <taxon>Bacteria</taxon>
        <taxon>Bacillati</taxon>
        <taxon>Actinomycetota</taxon>
        <taxon>Actinomycetes</taxon>
        <taxon>Kitasatosporales</taxon>
        <taxon>Streptomycetaceae</taxon>
        <taxon>Streptomyces</taxon>
    </lineage>
</organism>
<proteinExistence type="predicted"/>
<feature type="compositionally biased region" description="Polar residues" evidence="1">
    <location>
        <begin position="99"/>
        <end position="108"/>
    </location>
</feature>
<comment type="caution">
    <text evidence="2">The sequence shown here is derived from an EMBL/GenBank/DDBJ whole genome shotgun (WGS) entry which is preliminary data.</text>
</comment>